<evidence type="ECO:0000256" key="9">
    <source>
        <dbReference type="ARBA" id="ARBA00023180"/>
    </source>
</evidence>
<keyword evidence="4" id="KW-0732">Signal</keyword>
<evidence type="ECO:0000313" key="13">
    <source>
        <dbReference type="Proteomes" id="UP001460270"/>
    </source>
</evidence>
<dbReference type="PROSITE" id="PS50853">
    <property type="entry name" value="FN3"/>
    <property type="match status" value="2"/>
</dbReference>
<dbReference type="PANTHER" id="PTHR48423:SF1">
    <property type="entry name" value="INTERLEUKIN-27 RECEPTOR SUBUNIT ALPHA"/>
    <property type="match status" value="1"/>
</dbReference>
<dbReference type="GO" id="GO:0005886">
    <property type="term" value="C:plasma membrane"/>
    <property type="evidence" value="ECO:0007669"/>
    <property type="project" value="UniProtKB-ARBA"/>
</dbReference>
<gene>
    <name evidence="12" type="ORF">WMY93_024771</name>
</gene>
<sequence length="498" mass="55344">MFTHMDNSPAAETKEREVLEMEDGVAQVAGLRPLKDMSFSFKHASKMSQAPDVNPHTIRKKPPPPHDYSGEIHRYEIFFVMCSARVPLLQPISVTAVTSYGTSPPAAVPLAQSDTPGPVLKAVTASLNGSAVTVSWIHSEQNQEVLSYIAEWSTLPPTALDWKTVAIFFFFLGLMPGVRYNISVYAVTSRGVSAPSSSVVYSKQLIPEHGPGISVLIHETNKVLVKWDELPVEQRRGFITSYTIYYHVFDTPSSQINVVVPASGPTQLWLRCPDGTLVLQMTASTAAGEGPRGNLISSHPPPPPVGLVVIVVFIITFFIAIIINLMCWKCVRKRIKQKCIAWGPEWFGDNLPKLKNSTAIKLLELNQLNQSESFLLSLFSDPPLSTIIFKESEDPYSFVHVVKQPTVSSYKPHLTPSCFSEDEEVKITEEQSTSSGQFFRSHISSHLHLFGLCDWLLPWFSSWSLPSRGYSACQTVEAALLVSLTQTVDKRTYFHHEP</sequence>
<feature type="domain" description="Fibronectin type-III" evidence="11">
    <location>
        <begin position="210"/>
        <end position="303"/>
    </location>
</feature>
<dbReference type="CDD" id="cd00063">
    <property type="entry name" value="FN3"/>
    <property type="match status" value="1"/>
</dbReference>
<evidence type="ECO:0000256" key="10">
    <source>
        <dbReference type="SAM" id="Phobius"/>
    </source>
</evidence>
<dbReference type="AlphaFoldDB" id="A0AAW0N0M8"/>
<evidence type="ECO:0000259" key="11">
    <source>
        <dbReference type="PROSITE" id="PS50853"/>
    </source>
</evidence>
<keyword evidence="7 10" id="KW-0472">Membrane</keyword>
<comment type="similarity">
    <text evidence="2">Belongs to the type I cytokine receptor family. Type 2 subfamily.</text>
</comment>
<organism evidence="12 13">
    <name type="scientific">Mugilogobius chulae</name>
    <name type="common">yellowstripe goby</name>
    <dbReference type="NCBI Taxonomy" id="88201"/>
    <lineage>
        <taxon>Eukaryota</taxon>
        <taxon>Metazoa</taxon>
        <taxon>Chordata</taxon>
        <taxon>Craniata</taxon>
        <taxon>Vertebrata</taxon>
        <taxon>Euteleostomi</taxon>
        <taxon>Actinopterygii</taxon>
        <taxon>Neopterygii</taxon>
        <taxon>Teleostei</taxon>
        <taxon>Neoteleostei</taxon>
        <taxon>Acanthomorphata</taxon>
        <taxon>Gobiaria</taxon>
        <taxon>Gobiiformes</taxon>
        <taxon>Gobioidei</taxon>
        <taxon>Gobiidae</taxon>
        <taxon>Gobionellinae</taxon>
        <taxon>Mugilogobius</taxon>
    </lineage>
</organism>
<dbReference type="InterPro" id="IPR003961">
    <property type="entry name" value="FN3_dom"/>
</dbReference>
<keyword evidence="5" id="KW-0677">Repeat</keyword>
<dbReference type="InterPro" id="IPR013783">
    <property type="entry name" value="Ig-like_fold"/>
</dbReference>
<protein>
    <recommendedName>
        <fullName evidence="11">Fibronectin type-III domain-containing protein</fullName>
    </recommendedName>
</protein>
<dbReference type="InterPro" id="IPR052672">
    <property type="entry name" value="Type1_Cytokine_Rcpt_Type2"/>
</dbReference>
<evidence type="ECO:0000256" key="7">
    <source>
        <dbReference type="ARBA" id="ARBA00023136"/>
    </source>
</evidence>
<keyword evidence="6 10" id="KW-1133">Transmembrane helix</keyword>
<evidence type="ECO:0000256" key="3">
    <source>
        <dbReference type="ARBA" id="ARBA00022692"/>
    </source>
</evidence>
<dbReference type="Gene3D" id="2.60.40.10">
    <property type="entry name" value="Immunoglobulins"/>
    <property type="match status" value="2"/>
</dbReference>
<keyword evidence="3 10" id="KW-0812">Transmembrane</keyword>
<dbReference type="PANTHER" id="PTHR48423">
    <property type="entry name" value="INTERLEUKIN-27 RECEPTOR SUBUNIT ALPHA"/>
    <property type="match status" value="1"/>
</dbReference>
<evidence type="ECO:0000256" key="2">
    <source>
        <dbReference type="ARBA" id="ARBA00008921"/>
    </source>
</evidence>
<comment type="subcellular location">
    <subcellularLocation>
        <location evidence="1">Membrane</location>
        <topology evidence="1">Single-pass type I membrane protein</topology>
    </subcellularLocation>
</comment>
<proteinExistence type="inferred from homology"/>
<evidence type="ECO:0000256" key="6">
    <source>
        <dbReference type="ARBA" id="ARBA00022989"/>
    </source>
</evidence>
<dbReference type="EMBL" id="JBBPFD010000018">
    <property type="protein sequence ID" value="KAK7889211.1"/>
    <property type="molecule type" value="Genomic_DNA"/>
</dbReference>
<evidence type="ECO:0000313" key="12">
    <source>
        <dbReference type="EMBL" id="KAK7889211.1"/>
    </source>
</evidence>
<keyword evidence="8" id="KW-0675">Receptor</keyword>
<accession>A0AAW0N0M8</accession>
<dbReference type="SUPFAM" id="SSF49265">
    <property type="entry name" value="Fibronectin type III"/>
    <property type="match status" value="1"/>
</dbReference>
<dbReference type="Proteomes" id="UP001460270">
    <property type="component" value="Unassembled WGS sequence"/>
</dbReference>
<evidence type="ECO:0000256" key="1">
    <source>
        <dbReference type="ARBA" id="ARBA00004479"/>
    </source>
</evidence>
<comment type="caution">
    <text evidence="12">The sequence shown here is derived from an EMBL/GenBank/DDBJ whole genome shotgun (WGS) entry which is preliminary data.</text>
</comment>
<name>A0AAW0N0M8_9GOBI</name>
<reference evidence="13" key="1">
    <citation type="submission" date="2024-04" db="EMBL/GenBank/DDBJ databases">
        <title>Salinicola lusitanus LLJ914,a marine bacterium isolated from the Okinawa Trough.</title>
        <authorList>
            <person name="Li J."/>
        </authorList>
    </citation>
    <scope>NUCLEOTIDE SEQUENCE [LARGE SCALE GENOMIC DNA]</scope>
</reference>
<dbReference type="InterPro" id="IPR036116">
    <property type="entry name" value="FN3_sf"/>
</dbReference>
<evidence type="ECO:0000256" key="5">
    <source>
        <dbReference type="ARBA" id="ARBA00022737"/>
    </source>
</evidence>
<evidence type="ECO:0000256" key="8">
    <source>
        <dbReference type="ARBA" id="ARBA00023170"/>
    </source>
</evidence>
<keyword evidence="9" id="KW-0325">Glycoprotein</keyword>
<feature type="transmembrane region" description="Helical" evidence="10">
    <location>
        <begin position="305"/>
        <end position="328"/>
    </location>
</feature>
<keyword evidence="13" id="KW-1185">Reference proteome</keyword>
<feature type="domain" description="Fibronectin type-III" evidence="11">
    <location>
        <begin position="115"/>
        <end position="209"/>
    </location>
</feature>
<dbReference type="Pfam" id="PF00041">
    <property type="entry name" value="fn3"/>
    <property type="match status" value="1"/>
</dbReference>
<evidence type="ECO:0000256" key="4">
    <source>
        <dbReference type="ARBA" id="ARBA00022729"/>
    </source>
</evidence>
<dbReference type="SMART" id="SM00060">
    <property type="entry name" value="FN3"/>
    <property type="match status" value="1"/>
</dbReference>